<dbReference type="InterPro" id="IPR036117">
    <property type="entry name" value="DhaL_dom_sf"/>
</dbReference>
<evidence type="ECO:0000313" key="3">
    <source>
        <dbReference type="EMBL" id="AFK08161.1"/>
    </source>
</evidence>
<gene>
    <name evidence="3" type="ORF">Theba_2561</name>
</gene>
<dbReference type="InterPro" id="IPR004007">
    <property type="entry name" value="DhaL_dom"/>
</dbReference>
<dbReference type="InterPro" id="IPR043168">
    <property type="entry name" value="DegV_C"/>
</dbReference>
<dbReference type="RefSeq" id="WP_014731882.1">
    <property type="nucleotide sequence ID" value="NC_017934.1"/>
</dbReference>
<evidence type="ECO:0000259" key="2">
    <source>
        <dbReference type="PROSITE" id="PS51480"/>
    </source>
</evidence>
<dbReference type="NCBIfam" id="TIGR00762">
    <property type="entry name" value="DegV"/>
    <property type="match status" value="1"/>
</dbReference>
<evidence type="ECO:0000256" key="1">
    <source>
        <dbReference type="ARBA" id="ARBA00023121"/>
    </source>
</evidence>
<dbReference type="GO" id="GO:0008289">
    <property type="term" value="F:lipid binding"/>
    <property type="evidence" value="ECO:0007669"/>
    <property type="project" value="UniProtKB-KW"/>
</dbReference>
<proteinExistence type="predicted"/>
<reference evidence="3 4" key="1">
    <citation type="journal article" date="2012" name="Genome Biol. Evol.">
        <title>Genome Sequence of the Mesophilic Thermotogales Bacterium Mesotoga prima MesG1.Ag.4.2 Reveals the Largest Thermotogales Genome To Date.</title>
        <authorList>
            <person name="Zhaxybayeva O."/>
            <person name="Swithers K.S."/>
            <person name="Foght J."/>
            <person name="Green A.G."/>
            <person name="Bruce D."/>
            <person name="Detter C."/>
            <person name="Han S."/>
            <person name="Teshima H."/>
            <person name="Han J."/>
            <person name="Woyke T."/>
            <person name="Pitluck S."/>
            <person name="Nolan M."/>
            <person name="Ivanova N."/>
            <person name="Pati A."/>
            <person name="Land M.L."/>
            <person name="Dlutek M."/>
            <person name="Doolittle W.F."/>
            <person name="Noll K.M."/>
            <person name="Nesbo C.L."/>
        </authorList>
    </citation>
    <scope>NUCLEOTIDE SEQUENCE [LARGE SCALE GENOMIC DNA]</scope>
    <source>
        <strain evidence="4">mesG1.Ag.4.2</strain>
    </source>
</reference>
<protein>
    <submittedName>
        <fullName evidence="3">EDD domain protein, DegV family</fullName>
    </submittedName>
</protein>
<keyword evidence="1" id="KW-0446">Lipid-binding</keyword>
<dbReference type="InterPro" id="IPR050270">
    <property type="entry name" value="DegV_domain_contain"/>
</dbReference>
<dbReference type="HOGENOM" id="CLU_017496_2_0_0"/>
<evidence type="ECO:0000313" key="4">
    <source>
        <dbReference type="Proteomes" id="UP000002881"/>
    </source>
</evidence>
<dbReference type="SUPFAM" id="SSF101473">
    <property type="entry name" value="DhaL-like"/>
    <property type="match status" value="1"/>
</dbReference>
<dbReference type="STRING" id="660470.Theba_2561"/>
<sequence precursor="true">MSSKFLNLLDGTMFFNAFSSGATAVIREQNDLNRINVFPVPDGDTGTNLASTMRSILELTDVSHSIGKTTRSIADAALMGARGNSGAIFAQYMHGLSTIIGDRDSIDRKTFAKAAHEAISYAYDAMVTPVEGTMLTVMKDWAEALIAIEDSERSFFEMVERSNEVALKSLEETPEKLAVLKKAGVVDAGAKGFVAFIEGIKTFLSGRGVNLEDEIIPDIELKKHVHIDEGNIKNRYCTEAIIEGSRLDVNGIKSIISQFGDSALVAGTDTKARIHVHTNEPAELFFKLKDFGTVTQQKVDDMEMQYRVSQKRKYPIALVVDSVCDLPKEVIDYYQIQMVPLYLNFGKSQYLDKITLKADQFYTLLDTTEDYPVSAQPGLNTFQNLYHFLGTHYDSIIAIHVSDKLSGTWNASTKAAERMKDKKISVINSRHVSGSIGLLALTAARMIEEGRSHDEIAKTIESLSKNTRIFVSVNTLKYMVKGGRVSPVLGLVGKAMNLKPIVSVDKEGNSKLYGKAFSKLGNMKKILGFVEELNRKCSVVSYNITHAHAHKTAKAYEESLMKLLGKKPEYIMEVSPVVGISAGVGAVSVSVLCERDTWSPDVNIK</sequence>
<dbReference type="Gene3D" id="3.40.50.10170">
    <property type="match status" value="1"/>
</dbReference>
<dbReference type="PROSITE" id="PS51482">
    <property type="entry name" value="DEGV"/>
    <property type="match status" value="1"/>
</dbReference>
<accession>I2F8A8</accession>
<dbReference type="GO" id="GO:0006071">
    <property type="term" value="P:glycerol metabolic process"/>
    <property type="evidence" value="ECO:0007669"/>
    <property type="project" value="InterPro"/>
</dbReference>
<dbReference type="Pfam" id="PF02734">
    <property type="entry name" value="Dak2"/>
    <property type="match status" value="1"/>
</dbReference>
<dbReference type="eggNOG" id="COG1307">
    <property type="taxonomic scope" value="Bacteria"/>
</dbReference>
<feature type="domain" description="DhaL" evidence="2">
    <location>
        <begin position="12"/>
        <end position="202"/>
    </location>
</feature>
<dbReference type="Proteomes" id="UP000002881">
    <property type="component" value="Chromosome"/>
</dbReference>
<dbReference type="Pfam" id="PF02645">
    <property type="entry name" value="DegV"/>
    <property type="match status" value="1"/>
</dbReference>
<keyword evidence="4" id="KW-1185">Reference proteome</keyword>
<dbReference type="SMART" id="SM01121">
    <property type="entry name" value="Dak1_2"/>
    <property type="match status" value="1"/>
</dbReference>
<dbReference type="SUPFAM" id="SSF82549">
    <property type="entry name" value="DAK1/DegV-like"/>
    <property type="match status" value="1"/>
</dbReference>
<dbReference type="PANTHER" id="PTHR33434">
    <property type="entry name" value="DEGV DOMAIN-CONTAINING PROTEIN DR_1986-RELATED"/>
    <property type="match status" value="1"/>
</dbReference>
<dbReference type="InterPro" id="IPR048394">
    <property type="entry name" value="FakA-like_M"/>
</dbReference>
<dbReference type="GO" id="GO:0004371">
    <property type="term" value="F:glycerone kinase activity"/>
    <property type="evidence" value="ECO:0007669"/>
    <property type="project" value="InterPro"/>
</dbReference>
<dbReference type="AlphaFoldDB" id="I2F8A8"/>
<dbReference type="InterPro" id="IPR033470">
    <property type="entry name" value="FakA-like_C"/>
</dbReference>
<organism evidence="3 4">
    <name type="scientific">Mesotoga prima MesG1.Ag.4.2</name>
    <dbReference type="NCBI Taxonomy" id="660470"/>
    <lineage>
        <taxon>Bacteria</taxon>
        <taxon>Thermotogati</taxon>
        <taxon>Thermotogota</taxon>
        <taxon>Thermotogae</taxon>
        <taxon>Kosmotogales</taxon>
        <taxon>Kosmotogaceae</taxon>
        <taxon>Mesotoga</taxon>
    </lineage>
</organism>
<dbReference type="GeneID" id="87108261"/>
<dbReference type="KEGG" id="mpg:Theba_2561"/>
<dbReference type="Gene3D" id="1.25.40.340">
    <property type="match status" value="1"/>
</dbReference>
<dbReference type="EMBL" id="CP003532">
    <property type="protein sequence ID" value="AFK08161.1"/>
    <property type="molecule type" value="Genomic_DNA"/>
</dbReference>
<name>I2F8A8_9BACT</name>
<dbReference type="SMART" id="SM01120">
    <property type="entry name" value="Dak2"/>
    <property type="match status" value="1"/>
</dbReference>
<dbReference type="PROSITE" id="PS51480">
    <property type="entry name" value="DHAL"/>
    <property type="match status" value="1"/>
</dbReference>
<dbReference type="Pfam" id="PF21645">
    <property type="entry name" value="FakA-like_M"/>
    <property type="match status" value="1"/>
</dbReference>
<dbReference type="Gene3D" id="3.30.1180.10">
    <property type="match status" value="1"/>
</dbReference>
<dbReference type="InterPro" id="IPR003797">
    <property type="entry name" value="DegV"/>
</dbReference>
<dbReference type="eggNOG" id="COG1461">
    <property type="taxonomic scope" value="Bacteria"/>
</dbReference>